<dbReference type="STRING" id="7574.A0A1S3IRH7"/>
<feature type="region of interest" description="Disordered" evidence="1">
    <location>
        <begin position="678"/>
        <end position="707"/>
    </location>
</feature>
<dbReference type="KEGG" id="lak:106166714"/>
<reference evidence="4" key="1">
    <citation type="submission" date="2025-08" db="UniProtKB">
        <authorList>
            <consortium name="RefSeq"/>
        </authorList>
    </citation>
    <scope>IDENTIFICATION</scope>
    <source>
        <tissue evidence="4">Gonads</tissue>
    </source>
</reference>
<dbReference type="RefSeq" id="XP_013400812.1">
    <property type="nucleotide sequence ID" value="XM_013545358.1"/>
</dbReference>
<feature type="compositionally biased region" description="Polar residues" evidence="1">
    <location>
        <begin position="230"/>
        <end position="243"/>
    </location>
</feature>
<feature type="region of interest" description="Disordered" evidence="1">
    <location>
        <begin position="1"/>
        <end position="36"/>
    </location>
</feature>
<keyword evidence="2" id="KW-0472">Membrane</keyword>
<feature type="region of interest" description="Disordered" evidence="1">
    <location>
        <begin position="68"/>
        <end position="204"/>
    </location>
</feature>
<feature type="compositionally biased region" description="Polar residues" evidence="1">
    <location>
        <begin position="688"/>
        <end position="707"/>
    </location>
</feature>
<keyword evidence="2" id="KW-0812">Transmembrane</keyword>
<name>A0A1S3IRH7_LINAN</name>
<feature type="compositionally biased region" description="Polar residues" evidence="1">
    <location>
        <begin position="502"/>
        <end position="511"/>
    </location>
</feature>
<accession>A0A1S3IRH7</accession>
<evidence type="ECO:0000313" key="4">
    <source>
        <dbReference type="RefSeq" id="XP_013400812.1"/>
    </source>
</evidence>
<feature type="compositionally biased region" description="Low complexity" evidence="1">
    <location>
        <begin position="156"/>
        <end position="175"/>
    </location>
</feature>
<feature type="compositionally biased region" description="Polar residues" evidence="1">
    <location>
        <begin position="623"/>
        <end position="638"/>
    </location>
</feature>
<dbReference type="AlphaFoldDB" id="A0A1S3IRH7"/>
<evidence type="ECO:0000256" key="1">
    <source>
        <dbReference type="SAM" id="MobiDB-lite"/>
    </source>
</evidence>
<feature type="region of interest" description="Disordered" evidence="1">
    <location>
        <begin position="588"/>
        <end position="661"/>
    </location>
</feature>
<keyword evidence="3" id="KW-1185">Reference proteome</keyword>
<keyword evidence="2" id="KW-1133">Transmembrane helix</keyword>
<feature type="compositionally biased region" description="Polar residues" evidence="1">
    <location>
        <begin position="253"/>
        <end position="262"/>
    </location>
</feature>
<evidence type="ECO:0000256" key="2">
    <source>
        <dbReference type="SAM" id="Phobius"/>
    </source>
</evidence>
<feature type="compositionally biased region" description="Basic residues" evidence="1">
    <location>
        <begin position="328"/>
        <end position="344"/>
    </location>
</feature>
<dbReference type="InParanoid" id="A0A1S3IRH7"/>
<gene>
    <name evidence="4" type="primary">LOC106166714</name>
</gene>
<dbReference type="Proteomes" id="UP000085678">
    <property type="component" value="Unplaced"/>
</dbReference>
<evidence type="ECO:0000313" key="3">
    <source>
        <dbReference type="Proteomes" id="UP000085678"/>
    </source>
</evidence>
<sequence length="707" mass="75499">MASSLEGNLPAQGARDKVCDTEVETGGGSSVNRDNPSTAVAACDVQSNPPAVNQPHVHMSHTVANYPDVIDTNEGHSSTGGGGSASVQTGSTTGESGTGTVEDQGEVRQPQQQRAEDKIQQDVGTQTEEVRVQAMTGTAVEGPSRAHFSSSRQTHSSTLPSAATISTSAIPSAMSGGVVTVPRRQSDQPRRAAPQPNGARPVSAVSEHMIGISDERRLLTSNASLNLDVTQLPSQSNVTSSLSPRRGSDHRSGGQTRSNLPNVSRLDPNGPSERLPDILNSHMLPPYAPSRQNQHRSRSNGERRSERSHHRSSHHGQGASNTSDNRRSRSSRHSNSGRRRRRSRQSTNLEADKLCCSRECCFSCLTTLTTFRWVLISLAVLGICCVVTGIILGALQMSGSSSLPLSLMFIGLGVMLVLVVGIGWKCTPADHEPCHLLFGLGEYNTRQFHRGRLRAPDRGFNWYAGLIYPEFRYRRPPPSYNASMQEYQHQLMLAQMQQSSQCANGDNSSLPSSPPPTYRSHNSTIRPGLHITFPKLGEDYPSSRPPTYRSHAGTLGSPTRPRLPLSMSPDANGNSVNANTVTVQIVSETGQDNGRGTPSQEEVISQTDGSNSRSREPSPGANIAQSQASIGSSLNSATVPVPGASTGSSTDYGPQGQSTESTLNRGYKIVEHLESLLDDAVTDGAPGPSQQLTTPVSTPESSHSTSM</sequence>
<feature type="transmembrane region" description="Helical" evidence="2">
    <location>
        <begin position="373"/>
        <end position="395"/>
    </location>
</feature>
<dbReference type="GeneID" id="106166714"/>
<proteinExistence type="predicted"/>
<feature type="compositionally biased region" description="Polar residues" evidence="1">
    <location>
        <begin position="588"/>
        <end position="612"/>
    </location>
</feature>
<dbReference type="OrthoDB" id="10070859at2759"/>
<feature type="compositionally biased region" description="Low complexity" evidence="1">
    <location>
        <begin position="85"/>
        <end position="100"/>
    </location>
</feature>
<feature type="region of interest" description="Disordered" evidence="1">
    <location>
        <begin position="230"/>
        <end position="345"/>
    </location>
</feature>
<organism evidence="3 4">
    <name type="scientific">Lingula anatina</name>
    <name type="common">Brachiopod</name>
    <name type="synonym">Lingula unguis</name>
    <dbReference type="NCBI Taxonomy" id="7574"/>
    <lineage>
        <taxon>Eukaryota</taxon>
        <taxon>Metazoa</taxon>
        <taxon>Spiralia</taxon>
        <taxon>Lophotrochozoa</taxon>
        <taxon>Brachiopoda</taxon>
        <taxon>Linguliformea</taxon>
        <taxon>Lingulata</taxon>
        <taxon>Lingulida</taxon>
        <taxon>Linguloidea</taxon>
        <taxon>Lingulidae</taxon>
        <taxon>Lingula</taxon>
    </lineage>
</organism>
<feature type="compositionally biased region" description="Polar residues" evidence="1">
    <location>
        <begin position="645"/>
        <end position="661"/>
    </location>
</feature>
<protein>
    <submittedName>
        <fullName evidence="4">Uncharacterized protein LOC106166714</fullName>
    </submittedName>
</protein>
<feature type="transmembrane region" description="Helical" evidence="2">
    <location>
        <begin position="407"/>
        <end position="424"/>
    </location>
</feature>
<feature type="region of interest" description="Disordered" evidence="1">
    <location>
        <begin position="495"/>
        <end position="576"/>
    </location>
</feature>